<feature type="non-terminal residue" evidence="2">
    <location>
        <position position="1"/>
    </location>
</feature>
<reference evidence="2 3" key="1">
    <citation type="submission" date="2017-12" db="EMBL/GenBank/DDBJ databases">
        <authorList>
            <person name="Pombert J.-F."/>
            <person name="Haag K.L."/>
            <person name="Ebert D."/>
        </authorList>
    </citation>
    <scope>NUCLEOTIDE SEQUENCE [LARGE SCALE GENOMIC DNA]</scope>
    <source>
        <strain evidence="2">IL-BN-2</strain>
    </source>
</reference>
<dbReference type="VEuPathDB" id="MicrosporidiaDB:CWI36_1701p0010"/>
<feature type="region of interest" description="Disordered" evidence="1">
    <location>
        <begin position="1"/>
        <end position="60"/>
    </location>
</feature>
<evidence type="ECO:0000313" key="3">
    <source>
        <dbReference type="Proteomes" id="UP000293045"/>
    </source>
</evidence>
<evidence type="ECO:0000313" key="2">
    <source>
        <dbReference type="EMBL" id="TBU00277.1"/>
    </source>
</evidence>
<protein>
    <submittedName>
        <fullName evidence="2">Uncharacterized protein</fullName>
    </submittedName>
</protein>
<dbReference type="EMBL" id="PIXR01001734">
    <property type="protein sequence ID" value="TBU00277.1"/>
    <property type="molecule type" value="Genomic_DNA"/>
</dbReference>
<dbReference type="AlphaFoldDB" id="A0A4Q9KZ24"/>
<gene>
    <name evidence="2" type="ORF">CWI39_1734p0010</name>
</gene>
<feature type="region of interest" description="Disordered" evidence="1">
    <location>
        <begin position="210"/>
        <end position="238"/>
    </location>
</feature>
<name>A0A4Q9KZ24_9MICR</name>
<organism evidence="2 3">
    <name type="scientific">Hamiltosporidium magnivora</name>
    <dbReference type="NCBI Taxonomy" id="148818"/>
    <lineage>
        <taxon>Eukaryota</taxon>
        <taxon>Fungi</taxon>
        <taxon>Fungi incertae sedis</taxon>
        <taxon>Microsporidia</taxon>
        <taxon>Dubosqiidae</taxon>
        <taxon>Hamiltosporidium</taxon>
    </lineage>
</organism>
<comment type="caution">
    <text evidence="2">The sequence shown here is derived from an EMBL/GenBank/DDBJ whole genome shotgun (WGS) entry which is preliminary data.</text>
</comment>
<accession>A0A4Q9KZ24</accession>
<feature type="compositionally biased region" description="Basic and acidic residues" evidence="1">
    <location>
        <begin position="216"/>
        <end position="238"/>
    </location>
</feature>
<proteinExistence type="predicted"/>
<dbReference type="VEuPathDB" id="MicrosporidiaDB:CWI39_1734p0010"/>
<evidence type="ECO:0000256" key="1">
    <source>
        <dbReference type="SAM" id="MobiDB-lite"/>
    </source>
</evidence>
<sequence>PYNNTTTNPCNNTPSTNPHNNTSSTNPYTNTPSTNPYNNTPITNPNLLNTSQYNSTPTNPYNNTSFNSTFISTKNKVVICKKVEEIKEEETWKLQEKNLSRSLTSQDKRVDNIETVTKKVELKVVELSRKEIIEKVLKEIEDLEEEYGGYKDYCGDNDGEDSEAEGEGILTPDDLMDRLIEERRVFFEEGIGIKMVKGFNIIEEGDNDIEDGLEGVSDKDNRGDDISSKEEGVSDREGVLESVSNTIDKLGGVNNTIHYLEGVSNCTIIQHPFNNTTNTLHSFNNTTNTLHPFNNTTNTLHPFTNPIPILKSLEYKPNITSKNIEYEIKKEKELTPHEKYKLLTNKIEDGSQQISDEESNKEIYLNTNQETCGEKCEDIRDIRDIKDINYIKDIKDINYIKDINKTDINKTDTYKTDVNNTDIKDDKIEDIHSKVEWLNAFVRKNKKDLSEEEKKEIILKINLNKNSLIKMENVRVQFINLCVKNEEYFKFLRVKCVLEKQAFCVKEEFYFLDDKTVRALFEYLKELNALLIKEIEKSSVKMCDKGEISFRKCVMSAVSKFEGGGEEGLNVLLLSKKR</sequence>
<dbReference type="Proteomes" id="UP000293045">
    <property type="component" value="Unassembled WGS sequence"/>
</dbReference>